<feature type="transmembrane region" description="Helical" evidence="13">
    <location>
        <begin position="57"/>
        <end position="77"/>
    </location>
</feature>
<keyword evidence="9 13" id="KW-1133">Transmembrane helix</keyword>
<evidence type="ECO:0000256" key="12">
    <source>
        <dbReference type="ARBA" id="ARBA00023136"/>
    </source>
</evidence>
<evidence type="ECO:0000256" key="5">
    <source>
        <dbReference type="ARBA" id="ARBA00022475"/>
    </source>
</evidence>
<feature type="transmembrane region" description="Helical" evidence="13">
    <location>
        <begin position="270"/>
        <end position="290"/>
    </location>
</feature>
<feature type="transmembrane region" description="Helical" evidence="13">
    <location>
        <begin position="367"/>
        <end position="388"/>
    </location>
</feature>
<keyword evidence="12 13" id="KW-0472">Membrane</keyword>
<evidence type="ECO:0000256" key="4">
    <source>
        <dbReference type="ARBA" id="ARBA00022449"/>
    </source>
</evidence>
<evidence type="ECO:0000256" key="6">
    <source>
        <dbReference type="ARBA" id="ARBA00022538"/>
    </source>
</evidence>
<comment type="function">
    <text evidence="1">Part of a potassium transport system.</text>
</comment>
<dbReference type="Gene3D" id="3.30.70.1450">
    <property type="entry name" value="Regulator of K+ conductance, C-terminal domain"/>
    <property type="match status" value="1"/>
</dbReference>
<evidence type="ECO:0000256" key="3">
    <source>
        <dbReference type="ARBA" id="ARBA00022448"/>
    </source>
</evidence>
<evidence type="ECO:0000313" key="16">
    <source>
        <dbReference type="EMBL" id="MCQ4332647.1"/>
    </source>
</evidence>
<dbReference type="GO" id="GO:0015079">
    <property type="term" value="F:potassium ion transmembrane transporter activity"/>
    <property type="evidence" value="ECO:0007669"/>
    <property type="project" value="InterPro"/>
</dbReference>
<dbReference type="SUPFAM" id="SSF116726">
    <property type="entry name" value="TrkA C-terminal domain-like"/>
    <property type="match status" value="1"/>
</dbReference>
<evidence type="ECO:0000256" key="8">
    <source>
        <dbReference type="ARBA" id="ARBA00022958"/>
    </source>
</evidence>
<dbReference type="InterPro" id="IPR006153">
    <property type="entry name" value="Cation/H_exchanger_TM"/>
</dbReference>
<dbReference type="InterPro" id="IPR003148">
    <property type="entry name" value="RCK_N"/>
</dbReference>
<feature type="transmembrane region" description="Helical" evidence="13">
    <location>
        <begin position="221"/>
        <end position="250"/>
    </location>
</feature>
<dbReference type="PROSITE" id="PS51202">
    <property type="entry name" value="RCK_C"/>
    <property type="match status" value="1"/>
</dbReference>
<dbReference type="PANTHER" id="PTHR32507:SF0">
    <property type="entry name" value="NA(+)_H(+) ANTIPORTER 2-RELATED"/>
    <property type="match status" value="1"/>
</dbReference>
<evidence type="ECO:0000259" key="15">
    <source>
        <dbReference type="PROSITE" id="PS51202"/>
    </source>
</evidence>
<feature type="transmembrane region" description="Helical" evidence="13">
    <location>
        <begin position="155"/>
        <end position="175"/>
    </location>
</feature>
<protein>
    <submittedName>
        <fullName evidence="16">Cation:proton antiporter</fullName>
    </submittedName>
</protein>
<feature type="transmembrane region" description="Helical" evidence="13">
    <location>
        <begin position="6"/>
        <end position="24"/>
    </location>
</feature>
<dbReference type="SUPFAM" id="SSF51735">
    <property type="entry name" value="NAD(P)-binding Rossmann-fold domains"/>
    <property type="match status" value="1"/>
</dbReference>
<dbReference type="InterPro" id="IPR006037">
    <property type="entry name" value="RCK_C"/>
</dbReference>
<comment type="caution">
    <text evidence="16">The sequence shown here is derived from an EMBL/GenBank/DDBJ whole genome shotgun (WGS) entry which is preliminary data.</text>
</comment>
<keyword evidence="17" id="KW-1185">Reference proteome</keyword>
<name>A0A9R1D663_9EURY</name>
<dbReference type="InterPro" id="IPR036291">
    <property type="entry name" value="NAD(P)-bd_dom_sf"/>
</dbReference>
<keyword evidence="11" id="KW-0406">Ion transport</keyword>
<dbReference type="Pfam" id="PF02080">
    <property type="entry name" value="TrkA_C"/>
    <property type="match status" value="1"/>
</dbReference>
<gene>
    <name evidence="16" type="ORF">KM295_03905</name>
</gene>
<sequence length="618" mass="64971">MSASLLPVIAAVLVSGLAIQLLAHRLKIPSVVFYLLVGVALGPEGIGLITLETFGSGLETIVGLSVAIIVFEGAFALRIERIRGASTVSFRLVTISAAVMFLGTTAAVRLFEGADWEVALLIGALLVATGPTVITPILEVVRVRDHVATALETEGIVNDVTAAIVAVVIFETLLLDDLGVPTTVLSFLRRLGVGVAAGVLATVVIYYLLNSDLVPQRDVQASQFLVLAAAVGAFAAAEVVAAEAGIAAAATSGIALGNLDLDNREEIEQFTQNTTLIVLSFVFISLAALIDIEAIVGLGAGVVAIVLAVMLVFRPLGAVIATVGVERFTWPERLFIAGVGPRGIIPASVATLFAIELELAGNIEAGQLLVGTVFAVIFATVAIEAGLARQIGDFLGVSPMRTIIIGGGRVGRTLAKRLENRGEYVVVVENDDVQIERARTEGLTVYEGNGGDTETLRRAGIEDAKWFVAATRDDDINLLACQLANTTFDIGPVYSRVNEPDNIEAFESIGVTAVDSPTATAAALDDEIERPALAHWMNELGDGHDVQETGVTAEHLVGRSIRELNEDIPDGAIVAVIGRNGETRVPDADDVLEYGDRVTFIGDSTAVGRAVERFHPHE</sequence>
<proteinExistence type="predicted"/>
<evidence type="ECO:0000256" key="1">
    <source>
        <dbReference type="ARBA" id="ARBA00003660"/>
    </source>
</evidence>
<dbReference type="EMBL" id="JAHLKM010000003">
    <property type="protein sequence ID" value="MCQ4332647.1"/>
    <property type="molecule type" value="Genomic_DNA"/>
</dbReference>
<organism evidence="16 17">
    <name type="scientific">Natronomonas aquatica</name>
    <dbReference type="NCBI Taxonomy" id="2841590"/>
    <lineage>
        <taxon>Archaea</taxon>
        <taxon>Methanobacteriati</taxon>
        <taxon>Methanobacteriota</taxon>
        <taxon>Stenosarchaea group</taxon>
        <taxon>Halobacteria</taxon>
        <taxon>Halobacteriales</taxon>
        <taxon>Natronomonadaceae</taxon>
        <taxon>Natronomonas</taxon>
    </lineage>
</organism>
<dbReference type="GO" id="GO:1902600">
    <property type="term" value="P:proton transmembrane transport"/>
    <property type="evidence" value="ECO:0007669"/>
    <property type="project" value="InterPro"/>
</dbReference>
<keyword evidence="4" id="KW-0050">Antiport</keyword>
<dbReference type="Pfam" id="PF02254">
    <property type="entry name" value="TrkA_N"/>
    <property type="match status" value="1"/>
</dbReference>
<evidence type="ECO:0000256" key="13">
    <source>
        <dbReference type="SAM" id="Phobius"/>
    </source>
</evidence>
<keyword evidence="7 13" id="KW-0812">Transmembrane</keyword>
<feature type="domain" description="RCK C-terminal" evidence="15">
    <location>
        <begin position="534"/>
        <end position="617"/>
    </location>
</feature>
<dbReference type="AlphaFoldDB" id="A0A9R1D663"/>
<dbReference type="PANTHER" id="PTHR32507">
    <property type="entry name" value="NA(+)/H(+) ANTIPORTER 1"/>
    <property type="match status" value="1"/>
</dbReference>
<dbReference type="PRINTS" id="PR00335">
    <property type="entry name" value="KUPTAKETRKA"/>
</dbReference>
<evidence type="ECO:0000259" key="14">
    <source>
        <dbReference type="PROSITE" id="PS51201"/>
    </source>
</evidence>
<feature type="transmembrane region" description="Helical" evidence="13">
    <location>
        <begin position="89"/>
        <end position="108"/>
    </location>
</feature>
<evidence type="ECO:0000313" key="17">
    <source>
        <dbReference type="Proteomes" id="UP001139494"/>
    </source>
</evidence>
<dbReference type="InterPro" id="IPR006036">
    <property type="entry name" value="K_uptake_TrkA"/>
</dbReference>
<accession>A0A9R1D663</accession>
<keyword evidence="8" id="KW-0630">Potassium</keyword>
<comment type="subcellular location">
    <subcellularLocation>
        <location evidence="2">Cell membrane</location>
        <topology evidence="2">Multi-pass membrane protein</topology>
    </subcellularLocation>
</comment>
<keyword evidence="3" id="KW-0813">Transport</keyword>
<dbReference type="InterPro" id="IPR038770">
    <property type="entry name" value="Na+/solute_symporter_sf"/>
</dbReference>
<dbReference type="Proteomes" id="UP001139494">
    <property type="component" value="Unassembled WGS sequence"/>
</dbReference>
<evidence type="ECO:0000256" key="9">
    <source>
        <dbReference type="ARBA" id="ARBA00022989"/>
    </source>
</evidence>
<feature type="transmembrane region" description="Helical" evidence="13">
    <location>
        <begin position="295"/>
        <end position="314"/>
    </location>
</feature>
<reference evidence="16" key="1">
    <citation type="journal article" date="2023" name="Front. Microbiol.">
        <title>Genomic-based phylogenetic and metabolic analyses of the genus Natronomonas, and description of Natronomonas aquatica sp. nov.</title>
        <authorList>
            <person name="Garcia-Roldan A."/>
            <person name="Duran-Viseras A."/>
            <person name="de la Haba R.R."/>
            <person name="Corral P."/>
            <person name="Sanchez-Porro C."/>
            <person name="Ventosa A."/>
        </authorList>
    </citation>
    <scope>NUCLEOTIDE SEQUENCE</scope>
    <source>
        <strain evidence="16">F2-12</strain>
    </source>
</reference>
<feature type="transmembrane region" description="Helical" evidence="13">
    <location>
        <begin position="187"/>
        <end position="209"/>
    </location>
</feature>
<dbReference type="Pfam" id="PF00999">
    <property type="entry name" value="Na_H_Exchanger"/>
    <property type="match status" value="1"/>
</dbReference>
<dbReference type="RefSeq" id="WP_256028585.1">
    <property type="nucleotide sequence ID" value="NZ_JAHLKM010000003.1"/>
</dbReference>
<evidence type="ECO:0000256" key="2">
    <source>
        <dbReference type="ARBA" id="ARBA00004651"/>
    </source>
</evidence>
<evidence type="ECO:0000256" key="10">
    <source>
        <dbReference type="ARBA" id="ARBA00023027"/>
    </source>
</evidence>
<feature type="transmembrane region" description="Helical" evidence="13">
    <location>
        <begin position="334"/>
        <end position="355"/>
    </location>
</feature>
<keyword evidence="6" id="KW-0633">Potassium transport</keyword>
<dbReference type="GO" id="GO:0005886">
    <property type="term" value="C:plasma membrane"/>
    <property type="evidence" value="ECO:0007669"/>
    <property type="project" value="UniProtKB-SubCell"/>
</dbReference>
<feature type="transmembrane region" description="Helical" evidence="13">
    <location>
        <begin position="120"/>
        <end position="143"/>
    </location>
</feature>
<feature type="domain" description="RCK N-terminal" evidence="14">
    <location>
        <begin position="399"/>
        <end position="518"/>
    </location>
</feature>
<dbReference type="Gene3D" id="1.20.1530.20">
    <property type="match status" value="1"/>
</dbReference>
<keyword evidence="5" id="KW-1003">Cell membrane</keyword>
<dbReference type="GO" id="GO:0015297">
    <property type="term" value="F:antiporter activity"/>
    <property type="evidence" value="ECO:0007669"/>
    <property type="project" value="UniProtKB-KW"/>
</dbReference>
<dbReference type="InterPro" id="IPR036721">
    <property type="entry name" value="RCK_C_sf"/>
</dbReference>
<dbReference type="Gene3D" id="3.40.50.720">
    <property type="entry name" value="NAD(P)-binding Rossmann-like Domain"/>
    <property type="match status" value="1"/>
</dbReference>
<evidence type="ECO:0000256" key="7">
    <source>
        <dbReference type="ARBA" id="ARBA00022692"/>
    </source>
</evidence>
<evidence type="ECO:0000256" key="11">
    <source>
        <dbReference type="ARBA" id="ARBA00023065"/>
    </source>
</evidence>
<keyword evidence="10" id="KW-0520">NAD</keyword>
<feature type="transmembrane region" description="Helical" evidence="13">
    <location>
        <begin position="31"/>
        <end position="51"/>
    </location>
</feature>
<dbReference type="PROSITE" id="PS51201">
    <property type="entry name" value="RCK_N"/>
    <property type="match status" value="1"/>
</dbReference>